<dbReference type="PROSITE" id="PS01179">
    <property type="entry name" value="PID"/>
    <property type="match status" value="1"/>
</dbReference>
<dbReference type="InterPro" id="IPR011993">
    <property type="entry name" value="PH-like_dom_sf"/>
</dbReference>
<organism evidence="20 21">
    <name type="scientific">Oryzias melastigma</name>
    <name type="common">Marine medaka</name>
    <dbReference type="NCBI Taxonomy" id="30732"/>
    <lineage>
        <taxon>Eukaryota</taxon>
        <taxon>Metazoa</taxon>
        <taxon>Chordata</taxon>
        <taxon>Craniata</taxon>
        <taxon>Vertebrata</taxon>
        <taxon>Euteleostomi</taxon>
        <taxon>Actinopterygii</taxon>
        <taxon>Neopterygii</taxon>
        <taxon>Teleostei</taxon>
        <taxon>Neoteleostei</taxon>
        <taxon>Acanthomorphata</taxon>
        <taxon>Ovalentaria</taxon>
        <taxon>Atherinomorphae</taxon>
        <taxon>Beloniformes</taxon>
        <taxon>Adrianichthyidae</taxon>
        <taxon>Oryziinae</taxon>
        <taxon>Oryzias</taxon>
    </lineage>
</organism>
<gene>
    <name evidence="20" type="ORF">FQA47_007361</name>
</gene>
<comment type="subcellular location">
    <subcellularLocation>
        <location evidence="1">Cytoplasm</location>
    </subcellularLocation>
</comment>
<evidence type="ECO:0000256" key="9">
    <source>
        <dbReference type="ARBA" id="ARBA00022786"/>
    </source>
</evidence>
<dbReference type="InterPro" id="IPR051133">
    <property type="entry name" value="Adapter_Engulfment-Domain"/>
</dbReference>
<evidence type="ECO:0000256" key="15">
    <source>
        <dbReference type="SAM" id="MobiDB-lite"/>
    </source>
</evidence>
<dbReference type="PANTHER" id="PTHR11232:SF81">
    <property type="entry name" value="PID DOMAIN-CONTAINING PROTEIN"/>
    <property type="match status" value="1"/>
</dbReference>
<evidence type="ECO:0000256" key="6">
    <source>
        <dbReference type="ARBA" id="ARBA00022723"/>
    </source>
</evidence>
<feature type="domain" description="PID" evidence="17">
    <location>
        <begin position="774"/>
        <end position="899"/>
    </location>
</feature>
<feature type="domain" description="RING-type" evidence="18">
    <location>
        <begin position="132"/>
        <end position="179"/>
    </location>
</feature>
<dbReference type="InterPro" id="IPR002867">
    <property type="entry name" value="IBR_dom"/>
</dbReference>
<dbReference type="PANTHER" id="PTHR11232">
    <property type="entry name" value="PHOSPHOTYROSINE INTERACTION DOMAIN-CONTAINING FAMILY MEMBER"/>
    <property type="match status" value="1"/>
</dbReference>
<dbReference type="GO" id="GO:0005737">
    <property type="term" value="C:cytoplasm"/>
    <property type="evidence" value="ECO:0007669"/>
    <property type="project" value="UniProtKB-SubCell"/>
</dbReference>
<feature type="transmembrane region" description="Helical" evidence="16">
    <location>
        <begin position="361"/>
        <end position="393"/>
    </location>
</feature>
<evidence type="ECO:0000259" key="19">
    <source>
        <dbReference type="PROSITE" id="PS51873"/>
    </source>
</evidence>
<feature type="region of interest" description="Disordered" evidence="15">
    <location>
        <begin position="963"/>
        <end position="1021"/>
    </location>
</feature>
<reference evidence="20" key="1">
    <citation type="journal article" name="BMC Genomics">
        <title>Long-read sequencing and de novo genome assembly of marine medaka (Oryzias melastigma).</title>
        <authorList>
            <person name="Liang P."/>
            <person name="Saqib H.S.A."/>
            <person name="Ni X."/>
            <person name="Shen Y."/>
        </authorList>
    </citation>
    <scope>NUCLEOTIDE SEQUENCE</scope>
    <source>
        <strain evidence="20">Bigg-433</strain>
    </source>
</reference>
<dbReference type="FunFam" id="1.20.120.1750:FF:000001">
    <property type="entry name" value="RBR-type E3 ubiquitin transferase"/>
    <property type="match status" value="1"/>
</dbReference>
<name>A0A834BXH1_ORYME</name>
<evidence type="ECO:0000256" key="8">
    <source>
        <dbReference type="ARBA" id="ARBA00022771"/>
    </source>
</evidence>
<dbReference type="CDD" id="cd20355">
    <property type="entry name" value="Rcat_RBR_RNF19"/>
    <property type="match status" value="1"/>
</dbReference>
<dbReference type="CDD" id="cd13159">
    <property type="entry name" value="PTB_LDLRAP-mammal-like"/>
    <property type="match status" value="1"/>
</dbReference>
<keyword evidence="16" id="KW-1133">Transmembrane helix</keyword>
<evidence type="ECO:0000256" key="2">
    <source>
        <dbReference type="ARBA" id="ARBA00022490"/>
    </source>
</evidence>
<accession>A0A834BXH1</accession>
<sequence>MKRPKQQTGPLSFLNFFSRKPKSEARSEKPAEVCPKDEVAITLTPSEHPEQARIILPSKYSTLTDLSLSAEDGGGPQATGAGKAKAGGAPELCEKDAAPEECVGRVSSESTGVLSLSSCSQDKLLDEHLEECPLCLLSQPRCHFPRLSSCSHRACSDCLRQYLRIEISESRVGIACPQCPETLAPLDVRAILDDSALLERFEEYQLRRFLAADPDTRWCPAPDCSYAVIAYGCAECPKLSCGREGCDTEFCYHCRQLWHPNQTCDQARRQRARHTSGSNDPSALYVFNEEPGGDAEEIKACPRCGAYIMKTNDGSCNRMNCTVCACQFCWLCMQEITDVHYLSPSGCTFWGKKPWSQTRKILWQVGMLLGAPVVISLMAGIAIPVIIVGIPIYMGRKVHGRCKKNNISGSKHYLTVASGVMMSVFVSPVIAAVTVGVGVPLMLTYVYGVVPMSLCRNGWCRPQSEPPENHKIQLEDLASFSDHWTGQSNATVSDTTIEEVRVSVHELDVVPSTSTTPPEPNRFAGVEEPAKRHGYTQQDSQSDCEVASDSRAEDTQEHSLRDRSNIEVRVEIETHPRGARQFSLSSILSSRSLSVESLGKSQDHPHASEQAERRGEGMEREEREKRGAEGDEGTAFPVFEVVDFRSDFFNDTPSTLGAADALGALGARSVRTQRRGQRRPGSAAGPQISACSCFDIFLSLEGSASAGLSLRAPRRLRGVHLPADARSRLVMDALKSAGRAIIKSPGVPRHTWGTSKHEKLPENWTDTKETLLEGMAFNVKYLGMTLVGQPKGEDMASAAIRRIVATARASTKKFRKVTLTVSPKGIVITDTDTSDLIEDVSIYRISYCTADKTQDKVFAYVSQSQFNETLECHAFLCQKRKIAQAVTLTVAQAFKVALDLWEIAQESKKSRTCCSCAAAGGQMETEAQHAPSASHPHLPSPAHQAAHSPIRMEGKLRRPFFSALLSSPSPRSNPSRRRPIKLDSWDVEDGLEDAFSSNMEVEETDSDWPSPAPNPSLAMQL</sequence>
<dbReference type="Gene3D" id="1.20.120.1750">
    <property type="match status" value="1"/>
</dbReference>
<evidence type="ECO:0000313" key="20">
    <source>
        <dbReference type="EMBL" id="KAF6716096.1"/>
    </source>
</evidence>
<dbReference type="GO" id="GO:0006897">
    <property type="term" value="P:endocytosis"/>
    <property type="evidence" value="ECO:0007669"/>
    <property type="project" value="UniProtKB-KW"/>
</dbReference>
<feature type="region of interest" description="Disordered" evidence="15">
    <location>
        <begin position="67"/>
        <end position="89"/>
    </location>
</feature>
<keyword evidence="13" id="KW-0753">Steroid metabolism</keyword>
<dbReference type="InterPro" id="IPR001841">
    <property type="entry name" value="Znf_RING"/>
</dbReference>
<dbReference type="PROSITE" id="PS50089">
    <property type="entry name" value="ZF_RING_2"/>
    <property type="match status" value="1"/>
</dbReference>
<dbReference type="Pfam" id="PF00640">
    <property type="entry name" value="PID"/>
    <property type="match status" value="1"/>
</dbReference>
<dbReference type="CDD" id="cd20338">
    <property type="entry name" value="BRcat_RBR_RNF19"/>
    <property type="match status" value="1"/>
</dbReference>
<keyword evidence="11" id="KW-0443">Lipid metabolism</keyword>
<feature type="region of interest" description="Disordered" evidence="15">
    <location>
        <begin position="508"/>
        <end position="562"/>
    </location>
</feature>
<evidence type="ECO:0000256" key="4">
    <source>
        <dbReference type="ARBA" id="ARBA00022583"/>
    </source>
</evidence>
<evidence type="ECO:0000259" key="18">
    <source>
        <dbReference type="PROSITE" id="PS50089"/>
    </source>
</evidence>
<dbReference type="SUPFAM" id="SSF57850">
    <property type="entry name" value="RING/U-box"/>
    <property type="match status" value="3"/>
</dbReference>
<evidence type="ECO:0000256" key="16">
    <source>
        <dbReference type="SAM" id="Phobius"/>
    </source>
</evidence>
<keyword evidence="3" id="KW-0153">Cholesterol metabolism</keyword>
<dbReference type="AlphaFoldDB" id="A0A834BXH1"/>
<dbReference type="GO" id="GO:0008203">
    <property type="term" value="P:cholesterol metabolic process"/>
    <property type="evidence" value="ECO:0007669"/>
    <property type="project" value="UniProtKB-KW"/>
</dbReference>
<dbReference type="FunFam" id="3.30.40.10:FF:000052">
    <property type="entry name" value="RBR-type E3 ubiquitin transferase"/>
    <property type="match status" value="1"/>
</dbReference>
<feature type="compositionally biased region" description="Polar residues" evidence="15">
    <location>
        <begin position="1"/>
        <end position="10"/>
    </location>
</feature>
<feature type="compositionally biased region" description="Low complexity" evidence="15">
    <location>
        <begin position="928"/>
        <end position="948"/>
    </location>
</feature>
<keyword evidence="10" id="KW-0862">Zinc</keyword>
<keyword evidence="16" id="KW-0472">Membrane</keyword>
<keyword evidence="16" id="KW-0812">Transmembrane</keyword>
<protein>
    <submittedName>
        <fullName evidence="20">E3 ubiquitin-protein ligase RNF19A</fullName>
    </submittedName>
</protein>
<evidence type="ECO:0000313" key="21">
    <source>
        <dbReference type="Proteomes" id="UP000646548"/>
    </source>
</evidence>
<keyword evidence="6" id="KW-0479">Metal-binding</keyword>
<keyword evidence="8 14" id="KW-0863">Zinc-finger</keyword>
<dbReference type="InterPro" id="IPR013083">
    <property type="entry name" value="Znf_RING/FYVE/PHD"/>
</dbReference>
<evidence type="ECO:0000256" key="10">
    <source>
        <dbReference type="ARBA" id="ARBA00022833"/>
    </source>
</evidence>
<feature type="compositionally biased region" description="Basic and acidic residues" evidence="15">
    <location>
        <begin position="21"/>
        <end position="39"/>
    </location>
</feature>
<keyword evidence="7" id="KW-0677">Repeat</keyword>
<dbReference type="GO" id="GO:0016740">
    <property type="term" value="F:transferase activity"/>
    <property type="evidence" value="ECO:0007669"/>
    <property type="project" value="UniProtKB-KW"/>
</dbReference>
<dbReference type="SUPFAM" id="SSF50729">
    <property type="entry name" value="PH domain-like"/>
    <property type="match status" value="1"/>
</dbReference>
<dbReference type="Gene3D" id="3.30.40.10">
    <property type="entry name" value="Zinc/RING finger domain, C3HC4 (zinc finger)"/>
    <property type="match status" value="1"/>
</dbReference>
<dbReference type="CDD" id="cd16776">
    <property type="entry name" value="RING-HC_RBR_RNF19B"/>
    <property type="match status" value="1"/>
</dbReference>
<dbReference type="InterPro" id="IPR044066">
    <property type="entry name" value="TRIAD_supradom"/>
</dbReference>
<dbReference type="Gene3D" id="2.30.29.30">
    <property type="entry name" value="Pleckstrin-homology domain (PH domain)/Phosphotyrosine-binding domain (PTB)"/>
    <property type="match status" value="1"/>
</dbReference>
<comment type="caution">
    <text evidence="20">The sequence shown here is derived from an EMBL/GenBank/DDBJ whole genome shotgun (WGS) entry which is preliminary data.</text>
</comment>
<dbReference type="SMART" id="SM00647">
    <property type="entry name" value="IBR"/>
    <property type="match status" value="2"/>
</dbReference>
<dbReference type="InterPro" id="IPR006020">
    <property type="entry name" value="PTB/PI_dom"/>
</dbReference>
<keyword evidence="5" id="KW-0808">Transferase</keyword>
<proteinExistence type="predicted"/>
<evidence type="ECO:0000256" key="12">
    <source>
        <dbReference type="ARBA" id="ARBA00023166"/>
    </source>
</evidence>
<keyword evidence="12" id="KW-1207">Sterol metabolism</keyword>
<dbReference type="FunFam" id="2.30.29.30:FF:000137">
    <property type="entry name" value="Low density lipoprotein receptor adapter protein 1"/>
    <property type="match status" value="1"/>
</dbReference>
<feature type="compositionally biased region" description="Low complexity" evidence="15">
    <location>
        <begin position="78"/>
        <end position="89"/>
    </location>
</feature>
<evidence type="ECO:0000256" key="11">
    <source>
        <dbReference type="ARBA" id="ARBA00023098"/>
    </source>
</evidence>
<feature type="compositionally biased region" description="Low complexity" evidence="15">
    <location>
        <begin position="963"/>
        <end position="973"/>
    </location>
</feature>
<evidence type="ECO:0000259" key="17">
    <source>
        <dbReference type="PROSITE" id="PS01179"/>
    </source>
</evidence>
<feature type="region of interest" description="Disordered" evidence="15">
    <location>
        <begin position="925"/>
        <end position="948"/>
    </location>
</feature>
<dbReference type="Pfam" id="PF01485">
    <property type="entry name" value="IBR"/>
    <property type="match status" value="2"/>
</dbReference>
<keyword evidence="4" id="KW-0254">Endocytosis</keyword>
<feature type="transmembrane region" description="Helical" evidence="16">
    <location>
        <begin position="414"/>
        <end position="447"/>
    </location>
</feature>
<dbReference type="PROSITE" id="PS51873">
    <property type="entry name" value="TRIAD"/>
    <property type="match status" value="1"/>
</dbReference>
<dbReference type="EMBL" id="WKFB01000999">
    <property type="protein sequence ID" value="KAF6716096.1"/>
    <property type="molecule type" value="Genomic_DNA"/>
</dbReference>
<feature type="domain" description="RING-type" evidence="19">
    <location>
        <begin position="128"/>
        <end position="351"/>
    </location>
</feature>
<dbReference type="Proteomes" id="UP000646548">
    <property type="component" value="Unassembled WGS sequence"/>
</dbReference>
<keyword evidence="2" id="KW-0963">Cytoplasm</keyword>
<evidence type="ECO:0000256" key="1">
    <source>
        <dbReference type="ARBA" id="ARBA00004496"/>
    </source>
</evidence>
<dbReference type="SMART" id="SM00462">
    <property type="entry name" value="PTB"/>
    <property type="match status" value="1"/>
</dbReference>
<evidence type="ECO:0000256" key="14">
    <source>
        <dbReference type="PROSITE-ProRule" id="PRU00175"/>
    </source>
</evidence>
<feature type="compositionally biased region" description="Basic and acidic residues" evidence="15">
    <location>
        <begin position="601"/>
        <end position="629"/>
    </location>
</feature>
<evidence type="ECO:0000256" key="7">
    <source>
        <dbReference type="ARBA" id="ARBA00022737"/>
    </source>
</evidence>
<evidence type="ECO:0000256" key="5">
    <source>
        <dbReference type="ARBA" id="ARBA00022679"/>
    </source>
</evidence>
<dbReference type="GO" id="GO:0008270">
    <property type="term" value="F:zinc ion binding"/>
    <property type="evidence" value="ECO:0007669"/>
    <property type="project" value="UniProtKB-KW"/>
</dbReference>
<evidence type="ECO:0000256" key="3">
    <source>
        <dbReference type="ARBA" id="ARBA00022548"/>
    </source>
</evidence>
<feature type="region of interest" description="Disordered" evidence="15">
    <location>
        <begin position="1"/>
        <end position="46"/>
    </location>
</feature>
<feature type="compositionally biased region" description="Basic and acidic residues" evidence="15">
    <location>
        <begin position="548"/>
        <end position="562"/>
    </location>
</feature>
<keyword evidence="9" id="KW-0833">Ubl conjugation pathway</keyword>
<evidence type="ECO:0000256" key="13">
    <source>
        <dbReference type="ARBA" id="ARBA00023221"/>
    </source>
</evidence>
<feature type="region of interest" description="Disordered" evidence="15">
    <location>
        <begin position="595"/>
        <end position="632"/>
    </location>
</feature>